<dbReference type="InterPro" id="IPR029068">
    <property type="entry name" value="Glyas_Bleomycin-R_OHBP_Dase"/>
</dbReference>
<evidence type="ECO:0000313" key="3">
    <source>
        <dbReference type="Proteomes" id="UP000324133"/>
    </source>
</evidence>
<dbReference type="RefSeq" id="WP_149092515.1">
    <property type="nucleotide sequence ID" value="NZ_VKKY01000003.1"/>
</dbReference>
<dbReference type="InterPro" id="IPR037523">
    <property type="entry name" value="VOC_core"/>
</dbReference>
<dbReference type="NCBIfam" id="NF041414">
    <property type="entry name" value="ArsI_CadI_VOC"/>
    <property type="match status" value="1"/>
</dbReference>
<keyword evidence="3" id="KW-1185">Reference proteome</keyword>
<comment type="caution">
    <text evidence="2">The sequence shown here is derived from an EMBL/GenBank/DDBJ whole genome shotgun (WGS) entry which is preliminary data.</text>
</comment>
<dbReference type="SUPFAM" id="SSF54593">
    <property type="entry name" value="Glyoxalase/Bleomycin resistance protein/Dihydroxybiphenyl dioxygenase"/>
    <property type="match status" value="1"/>
</dbReference>
<protein>
    <submittedName>
        <fullName evidence="2">Glyoxalase/bleomycin resistance/dioxygenase family protein</fullName>
    </submittedName>
</protein>
<dbReference type="EMBL" id="VKKY01000003">
    <property type="protein sequence ID" value="KAA3436574.1"/>
    <property type="molecule type" value="Genomic_DNA"/>
</dbReference>
<dbReference type="PANTHER" id="PTHR41294">
    <property type="entry name" value="CADMIUM-INDUCED PROTEIN CADI"/>
    <property type="match status" value="1"/>
</dbReference>
<evidence type="ECO:0000259" key="1">
    <source>
        <dbReference type="PROSITE" id="PS51819"/>
    </source>
</evidence>
<keyword evidence="2" id="KW-0560">Oxidoreductase</keyword>
<reference evidence="2 3" key="1">
    <citation type="submission" date="2019-07" db="EMBL/GenBank/DDBJ databases">
        <title>Rufibacter sp. nov., isolated from lake sediment.</title>
        <authorList>
            <person name="Qu J.-H."/>
        </authorList>
    </citation>
    <scope>NUCLEOTIDE SEQUENCE [LARGE SCALE GENOMIC DNA]</scope>
    <source>
        <strain evidence="2 3">NBS58-1</strain>
    </source>
</reference>
<dbReference type="GO" id="GO:0046686">
    <property type="term" value="P:response to cadmium ion"/>
    <property type="evidence" value="ECO:0007669"/>
    <property type="project" value="TreeGrafter"/>
</dbReference>
<keyword evidence="2" id="KW-0223">Dioxygenase</keyword>
<dbReference type="Gene3D" id="3.10.180.10">
    <property type="entry name" value="2,3-Dihydroxybiphenyl 1,2-Dioxygenase, domain 1"/>
    <property type="match status" value="1"/>
</dbReference>
<organism evidence="2 3">
    <name type="scientific">Rufibacter hautae</name>
    <dbReference type="NCBI Taxonomy" id="2595005"/>
    <lineage>
        <taxon>Bacteria</taxon>
        <taxon>Pseudomonadati</taxon>
        <taxon>Bacteroidota</taxon>
        <taxon>Cytophagia</taxon>
        <taxon>Cytophagales</taxon>
        <taxon>Hymenobacteraceae</taxon>
        <taxon>Rufibacter</taxon>
    </lineage>
</organism>
<dbReference type="InterPro" id="IPR049789">
    <property type="entry name" value="ArsI/CadI-like"/>
</dbReference>
<dbReference type="Proteomes" id="UP000324133">
    <property type="component" value="Unassembled WGS sequence"/>
</dbReference>
<dbReference type="GO" id="GO:0051213">
    <property type="term" value="F:dioxygenase activity"/>
    <property type="evidence" value="ECO:0007669"/>
    <property type="project" value="UniProtKB-KW"/>
</dbReference>
<dbReference type="Pfam" id="PF00903">
    <property type="entry name" value="Glyoxalase"/>
    <property type="match status" value="1"/>
</dbReference>
<dbReference type="AlphaFoldDB" id="A0A5B6TC20"/>
<name>A0A5B6TC20_9BACT</name>
<dbReference type="OrthoDB" id="9789608at2"/>
<sequence>MKRLHINISVKDLPESVEFYSALFAAKPTVLKTDYAKWMLEDPRVNFAISSKNTSIGIEHLGIQAETPEELQEVYSRLERAKGTIRNEGETTCCYAQSEKSWIQDPQGVEWETFYTFGTSTTYGGETKENACCAPTCCSTVTQEIASA</sequence>
<proteinExistence type="predicted"/>
<dbReference type="InterPro" id="IPR004360">
    <property type="entry name" value="Glyas_Fos-R_dOase_dom"/>
</dbReference>
<evidence type="ECO:0000313" key="2">
    <source>
        <dbReference type="EMBL" id="KAA3436574.1"/>
    </source>
</evidence>
<dbReference type="InterPro" id="IPR052393">
    <property type="entry name" value="Cadmium-induced_rsp"/>
</dbReference>
<dbReference type="PROSITE" id="PS51819">
    <property type="entry name" value="VOC"/>
    <property type="match status" value="1"/>
</dbReference>
<accession>A0A5B6TC20</accession>
<dbReference type="PANTHER" id="PTHR41294:SF1">
    <property type="entry name" value="CADMIUM-INDUCED PROTEIN CADI"/>
    <property type="match status" value="1"/>
</dbReference>
<feature type="domain" description="VOC" evidence="1">
    <location>
        <begin position="2"/>
        <end position="116"/>
    </location>
</feature>
<gene>
    <name evidence="2" type="ORF">FOA19_19500</name>
</gene>